<sequence>MYNWGEEGGGAAVIFEVPPTTLTVAGVRCVPYDTVKSNHHHLHALHAKPVLSCGGGEEGGDRSVCGVGGKSESECMHLDPLQTAGRKGGKKQTDVKRLNVVYGAVIAEPTAERGTSSGKTPARTHVLSFCLEKF</sequence>
<accession>A0AAV8PEB2</accession>
<protein>
    <submittedName>
        <fullName evidence="1">Uncharacterized protein</fullName>
    </submittedName>
</protein>
<comment type="caution">
    <text evidence="1">The sequence shown here is derived from an EMBL/GenBank/DDBJ whole genome shotgun (WGS) entry which is preliminary data.</text>
</comment>
<dbReference type="Proteomes" id="UP001222027">
    <property type="component" value="Unassembled WGS sequence"/>
</dbReference>
<proteinExistence type="predicted"/>
<name>A0AAV8PEB2_ENSVE</name>
<evidence type="ECO:0000313" key="1">
    <source>
        <dbReference type="EMBL" id="KAJ8478891.1"/>
    </source>
</evidence>
<gene>
    <name evidence="1" type="ORF">OPV22_022618</name>
</gene>
<organism evidence="1 2">
    <name type="scientific">Ensete ventricosum</name>
    <name type="common">Abyssinian banana</name>
    <name type="synonym">Musa ensete</name>
    <dbReference type="NCBI Taxonomy" id="4639"/>
    <lineage>
        <taxon>Eukaryota</taxon>
        <taxon>Viridiplantae</taxon>
        <taxon>Streptophyta</taxon>
        <taxon>Embryophyta</taxon>
        <taxon>Tracheophyta</taxon>
        <taxon>Spermatophyta</taxon>
        <taxon>Magnoliopsida</taxon>
        <taxon>Liliopsida</taxon>
        <taxon>Zingiberales</taxon>
        <taxon>Musaceae</taxon>
        <taxon>Ensete</taxon>
    </lineage>
</organism>
<keyword evidence="2" id="KW-1185">Reference proteome</keyword>
<reference evidence="1 2" key="1">
    <citation type="submission" date="2022-12" db="EMBL/GenBank/DDBJ databases">
        <title>Chromosome-scale assembly of the Ensete ventricosum genome.</title>
        <authorList>
            <person name="Dussert Y."/>
            <person name="Stocks J."/>
            <person name="Wendawek A."/>
            <person name="Woldeyes F."/>
            <person name="Nichols R.A."/>
            <person name="Borrell J.S."/>
        </authorList>
    </citation>
    <scope>NUCLEOTIDE SEQUENCE [LARGE SCALE GENOMIC DNA]</scope>
    <source>
        <strain evidence="2">cv. Maze</strain>
        <tissue evidence="1">Seeds</tissue>
    </source>
</reference>
<evidence type="ECO:0000313" key="2">
    <source>
        <dbReference type="Proteomes" id="UP001222027"/>
    </source>
</evidence>
<dbReference type="EMBL" id="JAQQAF010000006">
    <property type="protein sequence ID" value="KAJ8478891.1"/>
    <property type="molecule type" value="Genomic_DNA"/>
</dbReference>
<dbReference type="AlphaFoldDB" id="A0AAV8PEB2"/>